<accession>A0AAN9B3K4</accession>
<evidence type="ECO:0000313" key="15">
    <source>
        <dbReference type="Proteomes" id="UP001374579"/>
    </source>
</evidence>
<dbReference type="SUPFAM" id="SSF53850">
    <property type="entry name" value="Periplasmic binding protein-like II"/>
    <property type="match status" value="1"/>
</dbReference>
<evidence type="ECO:0000256" key="5">
    <source>
        <dbReference type="ARBA" id="ARBA00023065"/>
    </source>
</evidence>
<dbReference type="SMART" id="SM00079">
    <property type="entry name" value="PBPe"/>
    <property type="match status" value="1"/>
</dbReference>
<feature type="domain" description="Ionotropic glutamate receptor C-terminal" evidence="12">
    <location>
        <begin position="123"/>
        <end position="460"/>
    </location>
</feature>
<evidence type="ECO:0000256" key="7">
    <source>
        <dbReference type="ARBA" id="ARBA00023170"/>
    </source>
</evidence>
<keyword evidence="6 11" id="KW-0472">Membrane</keyword>
<dbReference type="GO" id="GO:0015276">
    <property type="term" value="F:ligand-gated monoatomic ion channel activity"/>
    <property type="evidence" value="ECO:0007669"/>
    <property type="project" value="InterPro"/>
</dbReference>
<evidence type="ECO:0000256" key="2">
    <source>
        <dbReference type="ARBA" id="ARBA00022448"/>
    </source>
</evidence>
<dbReference type="SMART" id="SM00918">
    <property type="entry name" value="Lig_chan-Glu_bd"/>
    <property type="match status" value="1"/>
</dbReference>
<evidence type="ECO:0000256" key="1">
    <source>
        <dbReference type="ARBA" id="ARBA00004141"/>
    </source>
</evidence>
<dbReference type="Gene3D" id="1.10.287.70">
    <property type="match status" value="1"/>
</dbReference>
<feature type="domain" description="Ionotropic glutamate receptor L-glutamate and glycine-binding" evidence="13">
    <location>
        <begin position="131"/>
        <end position="181"/>
    </location>
</feature>
<keyword evidence="8" id="KW-0325">Glycoprotein</keyword>
<dbReference type="Pfam" id="PF00497">
    <property type="entry name" value="SBP_bac_3"/>
    <property type="match status" value="1"/>
</dbReference>
<evidence type="ECO:0000256" key="11">
    <source>
        <dbReference type="SAM" id="Phobius"/>
    </source>
</evidence>
<dbReference type="PANTHER" id="PTHR18966">
    <property type="entry name" value="IONOTROPIC GLUTAMATE RECEPTOR"/>
    <property type="match status" value="1"/>
</dbReference>
<dbReference type="InterPro" id="IPR001638">
    <property type="entry name" value="Solute-binding_3/MltF_N"/>
</dbReference>
<dbReference type="InterPro" id="IPR019594">
    <property type="entry name" value="Glu/Gly-bd"/>
</dbReference>
<evidence type="ECO:0000256" key="9">
    <source>
        <dbReference type="ARBA" id="ARBA00023286"/>
    </source>
</evidence>
<keyword evidence="7" id="KW-0675">Receptor</keyword>
<dbReference type="Pfam" id="PF00060">
    <property type="entry name" value="Lig_chan"/>
    <property type="match status" value="1"/>
</dbReference>
<evidence type="ECO:0000313" key="14">
    <source>
        <dbReference type="EMBL" id="KAK7098636.1"/>
    </source>
</evidence>
<name>A0AAN9B3K4_9CAEN</name>
<feature type="transmembrane region" description="Helical" evidence="11">
    <location>
        <begin position="236"/>
        <end position="255"/>
    </location>
</feature>
<dbReference type="InterPro" id="IPR001320">
    <property type="entry name" value="Iontro_rcpt_C"/>
</dbReference>
<evidence type="ECO:0000256" key="4">
    <source>
        <dbReference type="ARBA" id="ARBA00022989"/>
    </source>
</evidence>
<keyword evidence="15" id="KW-1185">Reference proteome</keyword>
<keyword evidence="9" id="KW-1071">Ligand-gated ion channel</keyword>
<evidence type="ECO:0000259" key="13">
    <source>
        <dbReference type="SMART" id="SM00918"/>
    </source>
</evidence>
<evidence type="ECO:0000259" key="12">
    <source>
        <dbReference type="SMART" id="SM00079"/>
    </source>
</evidence>
<evidence type="ECO:0000256" key="6">
    <source>
        <dbReference type="ARBA" id="ARBA00023136"/>
    </source>
</evidence>
<dbReference type="GO" id="GO:0016020">
    <property type="term" value="C:membrane"/>
    <property type="evidence" value="ECO:0007669"/>
    <property type="project" value="UniProtKB-SubCell"/>
</dbReference>
<dbReference type="FunFam" id="1.10.287.70:FF:000143">
    <property type="entry name" value="Probable glutamate receptor"/>
    <property type="match status" value="1"/>
</dbReference>
<keyword evidence="2" id="KW-0813">Transport</keyword>
<evidence type="ECO:0000256" key="8">
    <source>
        <dbReference type="ARBA" id="ARBA00023180"/>
    </source>
</evidence>
<proteinExistence type="predicted"/>
<organism evidence="14 15">
    <name type="scientific">Littorina saxatilis</name>
    <dbReference type="NCBI Taxonomy" id="31220"/>
    <lineage>
        <taxon>Eukaryota</taxon>
        <taxon>Metazoa</taxon>
        <taxon>Spiralia</taxon>
        <taxon>Lophotrochozoa</taxon>
        <taxon>Mollusca</taxon>
        <taxon>Gastropoda</taxon>
        <taxon>Caenogastropoda</taxon>
        <taxon>Littorinimorpha</taxon>
        <taxon>Littorinoidea</taxon>
        <taxon>Littorinidae</taxon>
        <taxon>Littorina</taxon>
    </lineage>
</organism>
<keyword evidence="10" id="KW-0407">Ion channel</keyword>
<evidence type="ECO:0000256" key="10">
    <source>
        <dbReference type="ARBA" id="ARBA00023303"/>
    </source>
</evidence>
<dbReference type="EMBL" id="JBAMIC010000012">
    <property type="protein sequence ID" value="KAK7098636.1"/>
    <property type="molecule type" value="Genomic_DNA"/>
</dbReference>
<keyword evidence="3 11" id="KW-0812">Transmembrane</keyword>
<comment type="caution">
    <text evidence="14">The sequence shown here is derived from an EMBL/GenBank/DDBJ whole genome shotgun (WGS) entry which is preliminary data.</text>
</comment>
<keyword evidence="5" id="KW-0406">Ion transport</keyword>
<reference evidence="14 15" key="1">
    <citation type="submission" date="2024-02" db="EMBL/GenBank/DDBJ databases">
        <title>Chromosome-scale genome assembly of the rough periwinkle Littorina saxatilis.</title>
        <authorList>
            <person name="De Jode A."/>
            <person name="Faria R."/>
            <person name="Formenti G."/>
            <person name="Sims Y."/>
            <person name="Smith T.P."/>
            <person name="Tracey A."/>
            <person name="Wood J.M.D."/>
            <person name="Zagrodzka Z.B."/>
            <person name="Johannesson K."/>
            <person name="Butlin R.K."/>
            <person name="Leder E.H."/>
        </authorList>
    </citation>
    <scope>NUCLEOTIDE SEQUENCE [LARGE SCALE GENOMIC DNA]</scope>
    <source>
        <strain evidence="14">Snail1</strain>
        <tissue evidence="14">Muscle</tissue>
    </source>
</reference>
<dbReference type="InterPro" id="IPR015683">
    <property type="entry name" value="Ionotropic_Glu_rcpt"/>
</dbReference>
<protein>
    <recommendedName>
        <fullName evidence="16">Ionotropic glutamate receptor C-terminal domain-containing protein</fullName>
    </recommendedName>
</protein>
<comment type="subcellular location">
    <subcellularLocation>
        <location evidence="1">Membrane</location>
        <topology evidence="1">Multi-pass membrane protein</topology>
    </subcellularLocation>
</comment>
<dbReference type="Proteomes" id="UP001374579">
    <property type="component" value="Unassembled WGS sequence"/>
</dbReference>
<keyword evidence="4 11" id="KW-1133">Transmembrane helix</keyword>
<feature type="transmembrane region" description="Helical" evidence="11">
    <location>
        <begin position="298"/>
        <end position="322"/>
    </location>
</feature>
<dbReference type="AlphaFoldDB" id="A0AAN9B3K4"/>
<sequence>MSRLDLGLAVDVVGLMRHVLLISSDDCQTAPQGNQREVMAEEFKFHLKNRRRTYTGALGEYVWGRDNNTRTNYTMDVLAFKAGKMDTIGSVDFMDGRPEVSMTHEPSVNPAPSTVFSKDIELTIVTTQTDPFIIKRGENEYTGFSYDLLKALTEKLEFRFKLSDVTGAENGDEALVRELQKGTASMAVGALEVTAARETVISFSYTILSTQASLLIKKAESTQNFFQFLSPFKMNLWLMIVAFIAVAAIALFLISRYDPTQQAAMEQRFDLKESIWYALNILLQGTTDYSPNTTAMRAIIAFFWFSVIIIEAAYTANLAAYLTLQQMDNRIKTVHDLAGQTQVKYGVKNNSNLMEYFKEQKEDPFERMWAFMKINEGYSLLSNTTQIIEKVMSGSFAFIDDGVTNDYYATQYCGIEAIDQNFGAKDYSFGFPRGAPYRDDINRALLQLKEEGVLDELKEK</sequence>
<dbReference type="Gene3D" id="3.40.190.10">
    <property type="entry name" value="Periplasmic binding protein-like II"/>
    <property type="match status" value="1"/>
</dbReference>
<gene>
    <name evidence="14" type="ORF">V1264_002888</name>
</gene>
<evidence type="ECO:0008006" key="16">
    <source>
        <dbReference type="Google" id="ProtNLM"/>
    </source>
</evidence>
<evidence type="ECO:0000256" key="3">
    <source>
        <dbReference type="ARBA" id="ARBA00022692"/>
    </source>
</evidence>